<dbReference type="PANTHER" id="PTHR44196">
    <property type="entry name" value="DEHYDROGENASE/REDUCTASE SDR FAMILY MEMBER 7B"/>
    <property type="match status" value="1"/>
</dbReference>
<evidence type="ECO:0008006" key="6">
    <source>
        <dbReference type="Google" id="ProtNLM"/>
    </source>
</evidence>
<keyword evidence="5" id="KW-1185">Reference proteome</keyword>
<dbReference type="PROSITE" id="PS00061">
    <property type="entry name" value="ADH_SHORT"/>
    <property type="match status" value="1"/>
</dbReference>
<keyword evidence="2" id="KW-0560">Oxidoreductase</keyword>
<proteinExistence type="inferred from homology"/>
<sequence length="264" mass="28664">MENKKYTLITGASSGLGREFSIQCAGMGMNIIMIALPGSNTVSLADHLMLEFGIQISVFEFDMTDSILLVEKLNYINEHFEIDFLINNAGIGGTVAITESPLTAIDRILQVNIRSMVLITQILLPGLLRQEKGHILNISSMAAFTPIAYKTVYPASKAFISSFSLGLREELSPTNLSVSVVYPGPIMTNSGVSARIIGQGMKGRIGLLATSEIARIALRQCLAGKAVIIPGFWNKINHRIMGILPVETKLKIVSKAVKKEMAIK</sequence>
<dbReference type="PRINTS" id="PR00081">
    <property type="entry name" value="GDHRDH"/>
</dbReference>
<protein>
    <recommendedName>
        <fullName evidence="6">Short-chain dehydrogenase</fullName>
    </recommendedName>
</protein>
<evidence type="ECO:0000256" key="1">
    <source>
        <dbReference type="ARBA" id="ARBA00006484"/>
    </source>
</evidence>
<dbReference type="PANTHER" id="PTHR44196:SF2">
    <property type="entry name" value="SHORT-CHAIN DEHYDROGENASE-RELATED"/>
    <property type="match status" value="1"/>
</dbReference>
<dbReference type="Gene3D" id="3.40.50.720">
    <property type="entry name" value="NAD(P)-binding Rossmann-like Domain"/>
    <property type="match status" value="1"/>
</dbReference>
<evidence type="ECO:0000256" key="2">
    <source>
        <dbReference type="ARBA" id="ARBA00023002"/>
    </source>
</evidence>
<evidence type="ECO:0000313" key="4">
    <source>
        <dbReference type="EMBL" id="SMC86597.1"/>
    </source>
</evidence>
<dbReference type="CDD" id="cd05233">
    <property type="entry name" value="SDR_c"/>
    <property type="match status" value="1"/>
</dbReference>
<dbReference type="OrthoDB" id="9808814at2"/>
<dbReference type="EMBL" id="FWXT01000002">
    <property type="protein sequence ID" value="SMC86597.1"/>
    <property type="molecule type" value="Genomic_DNA"/>
</dbReference>
<reference evidence="5" key="1">
    <citation type="submission" date="2017-04" db="EMBL/GenBank/DDBJ databases">
        <authorList>
            <person name="Varghese N."/>
            <person name="Submissions S."/>
        </authorList>
    </citation>
    <scope>NUCLEOTIDE SEQUENCE [LARGE SCALE GENOMIC DNA]</scope>
    <source>
        <strain evidence="5">DSM 12126</strain>
    </source>
</reference>
<dbReference type="InterPro" id="IPR020904">
    <property type="entry name" value="Sc_DH/Rdtase_CS"/>
</dbReference>
<dbReference type="STRING" id="151894.SAMN04488524_3026"/>
<dbReference type="InterPro" id="IPR036291">
    <property type="entry name" value="NAD(P)-bd_dom_sf"/>
</dbReference>
<organism evidence="4 5">
    <name type="scientific">Pedobacter africanus</name>
    <dbReference type="NCBI Taxonomy" id="151894"/>
    <lineage>
        <taxon>Bacteria</taxon>
        <taxon>Pseudomonadati</taxon>
        <taxon>Bacteroidota</taxon>
        <taxon>Sphingobacteriia</taxon>
        <taxon>Sphingobacteriales</taxon>
        <taxon>Sphingobacteriaceae</taxon>
        <taxon>Pedobacter</taxon>
    </lineage>
</organism>
<name>A0A1W2CMX2_9SPHI</name>
<dbReference type="GO" id="GO:0016491">
    <property type="term" value="F:oxidoreductase activity"/>
    <property type="evidence" value="ECO:0007669"/>
    <property type="project" value="UniProtKB-KW"/>
</dbReference>
<dbReference type="Pfam" id="PF00106">
    <property type="entry name" value="adh_short"/>
    <property type="match status" value="1"/>
</dbReference>
<dbReference type="SUPFAM" id="SSF51735">
    <property type="entry name" value="NAD(P)-binding Rossmann-fold domains"/>
    <property type="match status" value="1"/>
</dbReference>
<evidence type="ECO:0000313" key="5">
    <source>
        <dbReference type="Proteomes" id="UP000192756"/>
    </source>
</evidence>
<dbReference type="RefSeq" id="WP_084239849.1">
    <property type="nucleotide sequence ID" value="NZ_FWXT01000002.1"/>
</dbReference>
<gene>
    <name evidence="4" type="ORF">SAMN04488524_3026</name>
</gene>
<dbReference type="InterPro" id="IPR002347">
    <property type="entry name" value="SDR_fam"/>
</dbReference>
<evidence type="ECO:0000256" key="3">
    <source>
        <dbReference type="RuleBase" id="RU000363"/>
    </source>
</evidence>
<dbReference type="PRINTS" id="PR00080">
    <property type="entry name" value="SDRFAMILY"/>
</dbReference>
<dbReference type="AlphaFoldDB" id="A0A1W2CMX2"/>
<comment type="similarity">
    <text evidence="1 3">Belongs to the short-chain dehydrogenases/reductases (SDR) family.</text>
</comment>
<dbReference type="PIRSF" id="PIRSF000126">
    <property type="entry name" value="11-beta-HSD1"/>
    <property type="match status" value="1"/>
</dbReference>
<dbReference type="GO" id="GO:0016020">
    <property type="term" value="C:membrane"/>
    <property type="evidence" value="ECO:0007669"/>
    <property type="project" value="TreeGrafter"/>
</dbReference>
<accession>A0A1W2CMX2</accession>
<dbReference type="Proteomes" id="UP000192756">
    <property type="component" value="Unassembled WGS sequence"/>
</dbReference>